<proteinExistence type="predicted"/>
<organism evidence="1 2">
    <name type="scientific">Smallanthus sonchifolius</name>
    <dbReference type="NCBI Taxonomy" id="185202"/>
    <lineage>
        <taxon>Eukaryota</taxon>
        <taxon>Viridiplantae</taxon>
        <taxon>Streptophyta</taxon>
        <taxon>Embryophyta</taxon>
        <taxon>Tracheophyta</taxon>
        <taxon>Spermatophyta</taxon>
        <taxon>Magnoliopsida</taxon>
        <taxon>eudicotyledons</taxon>
        <taxon>Gunneridae</taxon>
        <taxon>Pentapetalae</taxon>
        <taxon>asterids</taxon>
        <taxon>campanulids</taxon>
        <taxon>Asterales</taxon>
        <taxon>Asteraceae</taxon>
        <taxon>Asteroideae</taxon>
        <taxon>Heliantheae alliance</taxon>
        <taxon>Millerieae</taxon>
        <taxon>Smallanthus</taxon>
    </lineage>
</organism>
<accession>A0ACB9J835</accession>
<gene>
    <name evidence="1" type="ORF">L1987_15792</name>
</gene>
<dbReference type="Proteomes" id="UP001056120">
    <property type="component" value="Linkage Group LG05"/>
</dbReference>
<comment type="caution">
    <text evidence="1">The sequence shown here is derived from an EMBL/GenBank/DDBJ whole genome shotgun (WGS) entry which is preliminary data.</text>
</comment>
<reference evidence="2" key="1">
    <citation type="journal article" date="2022" name="Mol. Ecol. Resour.">
        <title>The genomes of chicory, endive, great burdock and yacon provide insights into Asteraceae palaeo-polyploidization history and plant inulin production.</title>
        <authorList>
            <person name="Fan W."/>
            <person name="Wang S."/>
            <person name="Wang H."/>
            <person name="Wang A."/>
            <person name="Jiang F."/>
            <person name="Liu H."/>
            <person name="Zhao H."/>
            <person name="Xu D."/>
            <person name="Zhang Y."/>
        </authorList>
    </citation>
    <scope>NUCLEOTIDE SEQUENCE [LARGE SCALE GENOMIC DNA]</scope>
    <source>
        <strain evidence="2">cv. Yunnan</strain>
    </source>
</reference>
<evidence type="ECO:0000313" key="1">
    <source>
        <dbReference type="EMBL" id="KAI3816103.1"/>
    </source>
</evidence>
<reference evidence="1 2" key="2">
    <citation type="journal article" date="2022" name="Mol. Ecol. Resour.">
        <title>The genomes of chicory, endive, great burdock and yacon provide insights into Asteraceae paleo-polyploidization history and plant inulin production.</title>
        <authorList>
            <person name="Fan W."/>
            <person name="Wang S."/>
            <person name="Wang H."/>
            <person name="Wang A."/>
            <person name="Jiang F."/>
            <person name="Liu H."/>
            <person name="Zhao H."/>
            <person name="Xu D."/>
            <person name="Zhang Y."/>
        </authorList>
    </citation>
    <scope>NUCLEOTIDE SEQUENCE [LARGE SCALE GENOMIC DNA]</scope>
    <source>
        <strain evidence="2">cv. Yunnan</strain>
        <tissue evidence="1">Leaves</tissue>
    </source>
</reference>
<name>A0ACB9J835_9ASTR</name>
<dbReference type="EMBL" id="CM042022">
    <property type="protein sequence ID" value="KAI3816103.1"/>
    <property type="molecule type" value="Genomic_DNA"/>
</dbReference>
<protein>
    <submittedName>
        <fullName evidence="1">Uncharacterized protein</fullName>
    </submittedName>
</protein>
<evidence type="ECO:0000313" key="2">
    <source>
        <dbReference type="Proteomes" id="UP001056120"/>
    </source>
</evidence>
<sequence>MVTCWDSKYWAEQTGNGLEAVGAHETDCGLKMGLHGLFCEAGPGGAAAVDHRYVGMMLRNLVSVGVSVPSPEGYMPLPMNGDFD</sequence>
<keyword evidence="2" id="KW-1185">Reference proteome</keyword>